<dbReference type="Proteomes" id="UP000240974">
    <property type="component" value="Unassembled WGS sequence"/>
</dbReference>
<feature type="region of interest" description="Disordered" evidence="7">
    <location>
        <begin position="708"/>
        <end position="727"/>
    </location>
</feature>
<evidence type="ECO:0000256" key="1">
    <source>
        <dbReference type="ARBA" id="ARBA00004752"/>
    </source>
</evidence>
<keyword evidence="11" id="KW-1185">Reference proteome</keyword>
<feature type="compositionally biased region" description="Acidic residues" evidence="7">
    <location>
        <begin position="36"/>
        <end position="68"/>
    </location>
</feature>
<feature type="domain" description="L,D-TPase catalytic" evidence="9">
    <location>
        <begin position="576"/>
        <end position="700"/>
    </location>
</feature>
<dbReference type="InterPro" id="IPR005490">
    <property type="entry name" value="LD_TPept_cat_dom"/>
</dbReference>
<dbReference type="GO" id="GO:0071555">
    <property type="term" value="P:cell wall organization"/>
    <property type="evidence" value="ECO:0007669"/>
    <property type="project" value="UniProtKB-UniRule"/>
</dbReference>
<dbReference type="GO" id="GO:0016740">
    <property type="term" value="F:transferase activity"/>
    <property type="evidence" value="ECO:0007669"/>
    <property type="project" value="UniProtKB-KW"/>
</dbReference>
<evidence type="ECO:0000256" key="3">
    <source>
        <dbReference type="ARBA" id="ARBA00022960"/>
    </source>
</evidence>
<feature type="active site" description="Proton donor/acceptor" evidence="6">
    <location>
        <position position="648"/>
    </location>
</feature>
<keyword evidence="4 6" id="KW-0573">Peptidoglycan synthesis</keyword>
<dbReference type="InterPro" id="IPR038063">
    <property type="entry name" value="Transpep_catalytic_dom"/>
</dbReference>
<gene>
    <name evidence="10" type="ORF">C7U54_06975</name>
</gene>
<dbReference type="PANTHER" id="PTHR30582">
    <property type="entry name" value="L,D-TRANSPEPTIDASE"/>
    <property type="match status" value="1"/>
</dbReference>
<dbReference type="PANTHER" id="PTHR30582:SF2">
    <property type="entry name" value="L,D-TRANSPEPTIDASE YCIB-RELATED"/>
    <property type="match status" value="1"/>
</dbReference>
<dbReference type="UniPathway" id="UPA00219"/>
<evidence type="ECO:0000256" key="2">
    <source>
        <dbReference type="ARBA" id="ARBA00022679"/>
    </source>
</evidence>
<dbReference type="RefSeq" id="WP_107029789.1">
    <property type="nucleotide sequence ID" value="NZ_PYLQ01000007.1"/>
</dbReference>
<keyword evidence="8" id="KW-0732">Signal</keyword>
<evidence type="ECO:0000313" key="10">
    <source>
        <dbReference type="EMBL" id="PST41546.1"/>
    </source>
</evidence>
<feature type="region of interest" description="Disordered" evidence="7">
    <location>
        <begin position="34"/>
        <end position="88"/>
    </location>
</feature>
<evidence type="ECO:0000256" key="7">
    <source>
        <dbReference type="SAM" id="MobiDB-lite"/>
    </source>
</evidence>
<dbReference type="CDD" id="cd16913">
    <property type="entry name" value="YkuD_like"/>
    <property type="match status" value="1"/>
</dbReference>
<dbReference type="EMBL" id="PYLQ01000007">
    <property type="protein sequence ID" value="PST41546.1"/>
    <property type="molecule type" value="Genomic_DNA"/>
</dbReference>
<dbReference type="GO" id="GO:0071972">
    <property type="term" value="F:peptidoglycan L,D-transpeptidase activity"/>
    <property type="evidence" value="ECO:0007669"/>
    <property type="project" value="TreeGrafter"/>
</dbReference>
<dbReference type="Pfam" id="PF03734">
    <property type="entry name" value="YkuD"/>
    <property type="match status" value="1"/>
</dbReference>
<evidence type="ECO:0000256" key="6">
    <source>
        <dbReference type="PROSITE-ProRule" id="PRU01373"/>
    </source>
</evidence>
<feature type="active site" description="Nucleophile" evidence="6">
    <location>
        <position position="676"/>
    </location>
</feature>
<evidence type="ECO:0000256" key="8">
    <source>
        <dbReference type="SAM" id="SignalP"/>
    </source>
</evidence>
<protein>
    <recommendedName>
        <fullName evidence="9">L,D-TPase catalytic domain-containing protein</fullName>
    </recommendedName>
</protein>
<dbReference type="SMART" id="SM00728">
    <property type="entry name" value="ChW"/>
    <property type="match status" value="9"/>
</dbReference>
<dbReference type="GO" id="GO:0008360">
    <property type="term" value="P:regulation of cell shape"/>
    <property type="evidence" value="ECO:0007669"/>
    <property type="project" value="UniProtKB-UniRule"/>
</dbReference>
<feature type="compositionally biased region" description="Polar residues" evidence="7">
    <location>
        <begin position="69"/>
        <end position="88"/>
    </location>
</feature>
<dbReference type="AlphaFoldDB" id="A0A2T3G1Y1"/>
<evidence type="ECO:0000256" key="4">
    <source>
        <dbReference type="ARBA" id="ARBA00022984"/>
    </source>
</evidence>
<comment type="caution">
    <text evidence="10">The sequence shown here is derived from an EMBL/GenBank/DDBJ whole genome shotgun (WGS) entry which is preliminary data.</text>
</comment>
<evidence type="ECO:0000313" key="11">
    <source>
        <dbReference type="Proteomes" id="UP000240974"/>
    </source>
</evidence>
<organism evidence="10 11">
    <name type="scientific">Faecalibacillus intestinalis</name>
    <dbReference type="NCBI Taxonomy" id="1982626"/>
    <lineage>
        <taxon>Bacteria</taxon>
        <taxon>Bacillati</taxon>
        <taxon>Bacillota</taxon>
        <taxon>Erysipelotrichia</taxon>
        <taxon>Erysipelotrichales</taxon>
        <taxon>Coprobacillaceae</taxon>
        <taxon>Faecalibacillus</taxon>
    </lineage>
</organism>
<dbReference type="InterPro" id="IPR050979">
    <property type="entry name" value="LD-transpeptidase"/>
</dbReference>
<evidence type="ECO:0000256" key="5">
    <source>
        <dbReference type="ARBA" id="ARBA00023316"/>
    </source>
</evidence>
<dbReference type="GO" id="GO:0005576">
    <property type="term" value="C:extracellular region"/>
    <property type="evidence" value="ECO:0007669"/>
    <property type="project" value="TreeGrafter"/>
</dbReference>
<evidence type="ECO:0000259" key="9">
    <source>
        <dbReference type="PROSITE" id="PS52029"/>
    </source>
</evidence>
<feature type="chain" id="PRO_5015704482" description="L,D-TPase catalytic domain-containing protein" evidence="8">
    <location>
        <begin position="24"/>
        <end position="727"/>
    </location>
</feature>
<dbReference type="PROSITE" id="PS52029">
    <property type="entry name" value="LD_TPASE"/>
    <property type="match status" value="1"/>
</dbReference>
<dbReference type="InterPro" id="IPR006637">
    <property type="entry name" value="ChW"/>
</dbReference>
<dbReference type="Gene3D" id="2.40.440.10">
    <property type="entry name" value="L,D-transpeptidase catalytic domain-like"/>
    <property type="match status" value="1"/>
</dbReference>
<dbReference type="SUPFAM" id="SSF141523">
    <property type="entry name" value="L,D-transpeptidase catalytic domain-like"/>
    <property type="match status" value="1"/>
</dbReference>
<keyword evidence="3 6" id="KW-0133">Cell shape</keyword>
<keyword evidence="5 6" id="KW-0961">Cell wall biogenesis/degradation</keyword>
<proteinExistence type="predicted"/>
<name>A0A2T3G1Y1_9FIRM</name>
<dbReference type="GO" id="GO:0018104">
    <property type="term" value="P:peptidoglycan-protein cross-linking"/>
    <property type="evidence" value="ECO:0007669"/>
    <property type="project" value="TreeGrafter"/>
</dbReference>
<comment type="pathway">
    <text evidence="1 6">Cell wall biogenesis; peptidoglycan biosynthesis.</text>
</comment>
<feature type="signal peptide" evidence="8">
    <location>
        <begin position="1"/>
        <end position="23"/>
    </location>
</feature>
<accession>A0A2T3G1Y1</accession>
<dbReference type="Pfam" id="PF07538">
    <property type="entry name" value="ChW"/>
    <property type="match status" value="9"/>
</dbReference>
<sequence>MKKTLSIIVSLLLIFSTILNVKAFETNQIENSSNEVVEDNTNDSSINEDDLQDVDQNENTEIVDDNENSEINTTEGNDEITNQVTTNSPEEVITPKIMYKTHVQDYGWSNYISEGVSGTVGKSKRLEAIKMKLDLGSYEGSIEYATHIQDIGWTSFVSDDQLSGTEGKSKRLEAIKIKLVGDIANYYDVYYRVHIQDNGWLDWACNGTSAGSETYGKRLEGIEIKLIKKGDQIPENTQNPFIYPGYIYYSTHVQDYGWLSNIGDGKTSGTSGQSKRVEALKVSLCNLPYSGNVEYSTHIQDIGWQSYRKNGSISGTSGQSKRVEAIKIKLTGEISNYYDVYYRVHAQDLGWMSWTCNDSKAGTEGLELRVEAIQICLVEKGENAPGDISRPFVEQGKVEYSSHVQNIGWQNYVNNGNTSGTVGQGLRLEALKIKLGDNSYEGNIEYSTHVQDYGWMNYSSNDSISGTIGQSKRIEAIKIRLTGEISNYYDVFYRVQCQDFGWLGWTCNDRIAGTTGGGYRIESIQIKLYPKNITNPGISHLSCITFEDKNGFKVCKDANGTLYEDAQGLLGMKSSYVLRVNKSTNVVTVLAANGTGDYNIAYKRFVCSTGNDTPYGTYYTPVKYRWRYLVGPSYGQYCTRIVNGILFHSLPYDQRNPYTLQTSEFNKLGTTCSHGCVRLMCRDAKWIYDNCGLGTRVDIVSGADPLSKPSAPKIPANQRWDPTDPNI</sequence>
<reference evidence="10 11" key="1">
    <citation type="journal article" date="2019" name="Int. J. Syst. Evol. Microbiol.">
        <title>Faecalibacillus intestinalis gen. nov., sp. nov. and Faecalibacillus faecis sp. nov., isolated from human faeces.</title>
        <authorList>
            <person name="Seo B."/>
            <person name="Jeon K."/>
            <person name="Baek I."/>
            <person name="Lee Y.M."/>
            <person name="Baek K."/>
            <person name="Ko G."/>
        </authorList>
    </citation>
    <scope>NUCLEOTIDE SEQUENCE [LARGE SCALE GENOMIC DNA]</scope>
    <source>
        <strain evidence="10 11">SNUG30099</strain>
    </source>
</reference>
<keyword evidence="2" id="KW-0808">Transferase</keyword>